<proteinExistence type="predicted"/>
<gene>
    <name evidence="4" type="ORF">O181_089690</name>
</gene>
<evidence type="ECO:0000259" key="3">
    <source>
        <dbReference type="Pfam" id="PF13359"/>
    </source>
</evidence>
<dbReference type="Proteomes" id="UP000765509">
    <property type="component" value="Unassembled WGS sequence"/>
</dbReference>
<reference evidence="4" key="1">
    <citation type="submission" date="2021-03" db="EMBL/GenBank/DDBJ databases">
        <title>Draft genome sequence of rust myrtle Austropuccinia psidii MF-1, a brazilian biotype.</title>
        <authorList>
            <person name="Quecine M.C."/>
            <person name="Pachon D.M.R."/>
            <person name="Bonatelli M.L."/>
            <person name="Correr F.H."/>
            <person name="Franceschini L.M."/>
            <person name="Leite T.F."/>
            <person name="Margarido G.R.A."/>
            <person name="Almeida C.A."/>
            <person name="Ferrarezi J.A."/>
            <person name="Labate C.A."/>
        </authorList>
    </citation>
    <scope>NUCLEOTIDE SEQUENCE</scope>
    <source>
        <strain evidence="4">MF-1</strain>
    </source>
</reference>
<comment type="caution">
    <text evidence="4">The sequence shown here is derived from an EMBL/GenBank/DDBJ whole genome shotgun (WGS) entry which is preliminary data.</text>
</comment>
<evidence type="ECO:0000313" key="4">
    <source>
        <dbReference type="EMBL" id="MBW0549975.1"/>
    </source>
</evidence>
<keyword evidence="5" id="KW-1185">Reference proteome</keyword>
<sequence length="151" mass="17815">MKIAQPPEEFYEKDHYLLPYSAYASSPWFVPAYKGVVVQNEANHSFNYYLAKSRVRIKNAIGILKGRWFSLREMRNQMRDNHEIEYFTSWVVSCTILHNMLAQIGDEWFDLYEDDDPPHAENVSNNEIGEDEVNMHEKPKLITLAWKDSQL</sequence>
<dbReference type="Pfam" id="PF13359">
    <property type="entry name" value="DDE_Tnp_4"/>
    <property type="match status" value="1"/>
</dbReference>
<accession>A0A9Q3ITS0</accession>
<comment type="cofactor">
    <cofactor evidence="1">
        <name>a divalent metal cation</name>
        <dbReference type="ChEBI" id="CHEBI:60240"/>
    </cofactor>
</comment>
<evidence type="ECO:0000256" key="2">
    <source>
        <dbReference type="ARBA" id="ARBA00022723"/>
    </source>
</evidence>
<dbReference type="EMBL" id="AVOT02055424">
    <property type="protein sequence ID" value="MBW0549975.1"/>
    <property type="molecule type" value="Genomic_DNA"/>
</dbReference>
<evidence type="ECO:0000256" key="1">
    <source>
        <dbReference type="ARBA" id="ARBA00001968"/>
    </source>
</evidence>
<organism evidence="4 5">
    <name type="scientific">Austropuccinia psidii MF-1</name>
    <dbReference type="NCBI Taxonomy" id="1389203"/>
    <lineage>
        <taxon>Eukaryota</taxon>
        <taxon>Fungi</taxon>
        <taxon>Dikarya</taxon>
        <taxon>Basidiomycota</taxon>
        <taxon>Pucciniomycotina</taxon>
        <taxon>Pucciniomycetes</taxon>
        <taxon>Pucciniales</taxon>
        <taxon>Sphaerophragmiaceae</taxon>
        <taxon>Austropuccinia</taxon>
    </lineage>
</organism>
<protein>
    <recommendedName>
        <fullName evidence="3">DDE Tnp4 domain-containing protein</fullName>
    </recommendedName>
</protein>
<dbReference type="InterPro" id="IPR027806">
    <property type="entry name" value="HARBI1_dom"/>
</dbReference>
<dbReference type="GO" id="GO:0046872">
    <property type="term" value="F:metal ion binding"/>
    <property type="evidence" value="ECO:0007669"/>
    <property type="project" value="UniProtKB-KW"/>
</dbReference>
<evidence type="ECO:0000313" key="5">
    <source>
        <dbReference type="Proteomes" id="UP000765509"/>
    </source>
</evidence>
<dbReference type="AlphaFoldDB" id="A0A9Q3ITS0"/>
<keyword evidence="2" id="KW-0479">Metal-binding</keyword>
<name>A0A9Q3ITS0_9BASI</name>
<feature type="domain" description="DDE Tnp4" evidence="3">
    <location>
        <begin position="12"/>
        <end position="99"/>
    </location>
</feature>
<dbReference type="OrthoDB" id="2619330at2759"/>